<organism evidence="2 3">
    <name type="scientific">Coprinellus micaceus</name>
    <name type="common">Glistening ink-cap mushroom</name>
    <name type="synonym">Coprinus micaceus</name>
    <dbReference type="NCBI Taxonomy" id="71717"/>
    <lineage>
        <taxon>Eukaryota</taxon>
        <taxon>Fungi</taxon>
        <taxon>Dikarya</taxon>
        <taxon>Basidiomycota</taxon>
        <taxon>Agaricomycotina</taxon>
        <taxon>Agaricomycetes</taxon>
        <taxon>Agaricomycetidae</taxon>
        <taxon>Agaricales</taxon>
        <taxon>Agaricineae</taxon>
        <taxon>Psathyrellaceae</taxon>
        <taxon>Coprinellus</taxon>
    </lineage>
</organism>
<reference evidence="2 3" key="1">
    <citation type="journal article" date="2019" name="Nat. Ecol. Evol.">
        <title>Megaphylogeny resolves global patterns of mushroom evolution.</title>
        <authorList>
            <person name="Varga T."/>
            <person name="Krizsan K."/>
            <person name="Foldi C."/>
            <person name="Dima B."/>
            <person name="Sanchez-Garcia M."/>
            <person name="Sanchez-Ramirez S."/>
            <person name="Szollosi G.J."/>
            <person name="Szarkandi J.G."/>
            <person name="Papp V."/>
            <person name="Albert L."/>
            <person name="Andreopoulos W."/>
            <person name="Angelini C."/>
            <person name="Antonin V."/>
            <person name="Barry K.W."/>
            <person name="Bougher N.L."/>
            <person name="Buchanan P."/>
            <person name="Buyck B."/>
            <person name="Bense V."/>
            <person name="Catcheside P."/>
            <person name="Chovatia M."/>
            <person name="Cooper J."/>
            <person name="Damon W."/>
            <person name="Desjardin D."/>
            <person name="Finy P."/>
            <person name="Geml J."/>
            <person name="Haridas S."/>
            <person name="Hughes K."/>
            <person name="Justo A."/>
            <person name="Karasinski D."/>
            <person name="Kautmanova I."/>
            <person name="Kiss B."/>
            <person name="Kocsube S."/>
            <person name="Kotiranta H."/>
            <person name="LaButti K.M."/>
            <person name="Lechner B.E."/>
            <person name="Liimatainen K."/>
            <person name="Lipzen A."/>
            <person name="Lukacs Z."/>
            <person name="Mihaltcheva S."/>
            <person name="Morgado L.N."/>
            <person name="Niskanen T."/>
            <person name="Noordeloos M.E."/>
            <person name="Ohm R.A."/>
            <person name="Ortiz-Santana B."/>
            <person name="Ovrebo C."/>
            <person name="Racz N."/>
            <person name="Riley R."/>
            <person name="Savchenko A."/>
            <person name="Shiryaev A."/>
            <person name="Soop K."/>
            <person name="Spirin V."/>
            <person name="Szebenyi C."/>
            <person name="Tomsovsky M."/>
            <person name="Tulloss R.E."/>
            <person name="Uehling J."/>
            <person name="Grigoriev I.V."/>
            <person name="Vagvolgyi C."/>
            <person name="Papp T."/>
            <person name="Martin F.M."/>
            <person name="Miettinen O."/>
            <person name="Hibbett D.S."/>
            <person name="Nagy L.G."/>
        </authorList>
    </citation>
    <scope>NUCLEOTIDE SEQUENCE [LARGE SCALE GENOMIC DNA]</scope>
    <source>
        <strain evidence="2 3">FP101781</strain>
    </source>
</reference>
<name>A0A4Y7SMV1_COPMI</name>
<dbReference type="Proteomes" id="UP000298030">
    <property type="component" value="Unassembled WGS sequence"/>
</dbReference>
<feature type="region of interest" description="Disordered" evidence="1">
    <location>
        <begin position="129"/>
        <end position="152"/>
    </location>
</feature>
<dbReference type="AlphaFoldDB" id="A0A4Y7SMV1"/>
<evidence type="ECO:0000313" key="2">
    <source>
        <dbReference type="EMBL" id="TEB23186.1"/>
    </source>
</evidence>
<accession>A0A4Y7SMV1</accession>
<dbReference type="EMBL" id="QPFP01000081">
    <property type="protein sequence ID" value="TEB23186.1"/>
    <property type="molecule type" value="Genomic_DNA"/>
</dbReference>
<comment type="caution">
    <text evidence="2">The sequence shown here is derived from an EMBL/GenBank/DDBJ whole genome shotgun (WGS) entry which is preliminary data.</text>
</comment>
<feature type="region of interest" description="Disordered" evidence="1">
    <location>
        <begin position="64"/>
        <end position="97"/>
    </location>
</feature>
<evidence type="ECO:0000256" key="1">
    <source>
        <dbReference type="SAM" id="MobiDB-lite"/>
    </source>
</evidence>
<proteinExistence type="predicted"/>
<evidence type="ECO:0000313" key="3">
    <source>
        <dbReference type="Proteomes" id="UP000298030"/>
    </source>
</evidence>
<protein>
    <submittedName>
        <fullName evidence="2">Uncharacterized protein</fullName>
    </submittedName>
</protein>
<gene>
    <name evidence="2" type="ORF">FA13DRAFT_1916989</name>
</gene>
<keyword evidence="3" id="KW-1185">Reference proteome</keyword>
<sequence length="235" mass="25707">MGAESSRVEGLVDRRGLVDPAEQILGKDPRDSWAASKIAGKDPRDSWFLRGFVVSRGSWLSGKGPGIWGGRGGRDKGLRRGSANTASANGGEEESSDKGLKWGNYKYVFVKRRNFLGSVRRGDVMGVQMEHRRRQQQQTTTDGTLRGPTGYGVERGVYEQRGTDLYSVLVTVGLSSANTLPSVARFTRGWTLGDWYELVRTGQSPLVTRGSESAGSLQGSSYRLMRGFGVRDARP</sequence>